<gene>
    <name evidence="1" type="ORF">P154DRAFT_581120</name>
</gene>
<dbReference type="AlphaFoldDB" id="A0A6A5W7V6"/>
<accession>A0A6A5W7V6</accession>
<sequence>MAAVNPSETYSMANLIKWGFHPTRPIKRLPNAPQVVMEQIEKIFTHPNCLSVINLPPVYNPMYVDRFIQNMYTGKFTMDAGGKASRLHEATRISQPNPDIYATQDFPTLAFYLHMYAVGEKLGSEGFMATTYDKPAGWMLMKYD</sequence>
<keyword evidence="2" id="KW-1185">Reference proteome</keyword>
<name>A0A6A5W7V6_9PLEO</name>
<reference evidence="1" key="1">
    <citation type="journal article" date="2020" name="Stud. Mycol.">
        <title>101 Dothideomycetes genomes: a test case for predicting lifestyles and emergence of pathogens.</title>
        <authorList>
            <person name="Haridas S."/>
            <person name="Albert R."/>
            <person name="Binder M."/>
            <person name="Bloem J."/>
            <person name="Labutti K."/>
            <person name="Salamov A."/>
            <person name="Andreopoulos B."/>
            <person name="Baker S."/>
            <person name="Barry K."/>
            <person name="Bills G."/>
            <person name="Bluhm B."/>
            <person name="Cannon C."/>
            <person name="Castanera R."/>
            <person name="Culley D."/>
            <person name="Daum C."/>
            <person name="Ezra D."/>
            <person name="Gonzalez J."/>
            <person name="Henrissat B."/>
            <person name="Kuo A."/>
            <person name="Liang C."/>
            <person name="Lipzen A."/>
            <person name="Lutzoni F."/>
            <person name="Magnuson J."/>
            <person name="Mondo S."/>
            <person name="Nolan M."/>
            <person name="Ohm R."/>
            <person name="Pangilinan J."/>
            <person name="Park H.-J."/>
            <person name="Ramirez L."/>
            <person name="Alfaro M."/>
            <person name="Sun H."/>
            <person name="Tritt A."/>
            <person name="Yoshinaga Y."/>
            <person name="Zwiers L.-H."/>
            <person name="Turgeon B."/>
            <person name="Goodwin S."/>
            <person name="Spatafora J."/>
            <person name="Crous P."/>
            <person name="Grigoriev I."/>
        </authorList>
    </citation>
    <scope>NUCLEOTIDE SEQUENCE</scope>
    <source>
        <strain evidence="1">CBS 123094</strain>
    </source>
</reference>
<evidence type="ECO:0000313" key="2">
    <source>
        <dbReference type="Proteomes" id="UP000799779"/>
    </source>
</evidence>
<protein>
    <submittedName>
        <fullName evidence="1">Uncharacterized protein</fullName>
    </submittedName>
</protein>
<organism evidence="1 2">
    <name type="scientific">Amniculicola lignicola CBS 123094</name>
    <dbReference type="NCBI Taxonomy" id="1392246"/>
    <lineage>
        <taxon>Eukaryota</taxon>
        <taxon>Fungi</taxon>
        <taxon>Dikarya</taxon>
        <taxon>Ascomycota</taxon>
        <taxon>Pezizomycotina</taxon>
        <taxon>Dothideomycetes</taxon>
        <taxon>Pleosporomycetidae</taxon>
        <taxon>Pleosporales</taxon>
        <taxon>Amniculicolaceae</taxon>
        <taxon>Amniculicola</taxon>
    </lineage>
</organism>
<dbReference type="Proteomes" id="UP000799779">
    <property type="component" value="Unassembled WGS sequence"/>
</dbReference>
<evidence type="ECO:0000313" key="1">
    <source>
        <dbReference type="EMBL" id="KAF1995195.1"/>
    </source>
</evidence>
<proteinExistence type="predicted"/>
<dbReference type="EMBL" id="ML977644">
    <property type="protein sequence ID" value="KAF1995195.1"/>
    <property type="molecule type" value="Genomic_DNA"/>
</dbReference>